<accession>A0ABT6M0R5</accession>
<keyword evidence="2" id="KW-0597">Phosphoprotein</keyword>
<dbReference type="GO" id="GO:0016874">
    <property type="term" value="F:ligase activity"/>
    <property type="evidence" value="ECO:0007669"/>
    <property type="project" value="UniProtKB-KW"/>
</dbReference>
<reference evidence="4 5" key="1">
    <citation type="submission" date="2023-04" db="EMBL/GenBank/DDBJ databases">
        <title>Forest soil microbial communities from Buena Vista Peninsula, Colon Province, Panama.</title>
        <authorList>
            <person name="Bouskill N."/>
        </authorList>
    </citation>
    <scope>NUCLEOTIDE SEQUENCE [LARGE SCALE GENOMIC DNA]</scope>
    <source>
        <strain evidence="4 5">GGS1</strain>
    </source>
</reference>
<gene>
    <name evidence="4" type="ORF">M2283_009485</name>
</gene>
<dbReference type="EMBL" id="JARXVH010000029">
    <property type="protein sequence ID" value="MDH6222138.1"/>
    <property type="molecule type" value="Genomic_DNA"/>
</dbReference>
<dbReference type="Gene3D" id="3.30.300.30">
    <property type="match status" value="1"/>
</dbReference>
<dbReference type="InterPro" id="IPR000873">
    <property type="entry name" value="AMP-dep_synth/lig_dom"/>
</dbReference>
<keyword evidence="4" id="KW-0436">Ligase</keyword>
<comment type="caution">
    <text evidence="4">The sequence shown here is derived from an EMBL/GenBank/DDBJ whole genome shotgun (WGS) entry which is preliminary data.</text>
</comment>
<sequence>MVPLMECPVLDQVRTTVSKHASEPAVVGIDRTITYEELWSTVERTGVALGERLAPNSVVAIRARGGVDLPGLFLGVRAAGAVPFLLDSYLPRERAENLLAAVRPAAVIHEASEPRISTGVANARILPDEAGYVTFTSGSQGAPKGIIGNARGLAAFLDWENDELDLEPGFRAAMLTSPSFDVVLREMLVPLVRGGRLHVAGPGVRTDARSVLAWLRAEDIDLVHLVPSLSTRWLAGNTTTAPGLRWSLFAGEPLYARHVRQWRQAAPRTRIGNLYGPSETTLAKFWFTGDGPDAGLWPVGHPLPGTVLRQLPDATSQTGQTFRTVIETPDGSLGYLDPELHPDAAATLSRRDGVTAFETQDRGRLTPQGALVVEGRLDSVVKRRGVAVDLASITAAALSEPGVRAACCLQVDRDIDGDLVLALETDAVVGDRELVNALRAALGPSMPDAVLAVAKLPRLPSGKVNASVVEDDLRRGDTQGALLLGGIRGRVSAAQEPAGGREAGH</sequence>
<keyword evidence="5" id="KW-1185">Reference proteome</keyword>
<keyword evidence="1" id="KW-0596">Phosphopantetheine</keyword>
<name>A0ABT6M0R5_9ACTN</name>
<feature type="domain" description="AMP-dependent synthetase/ligase" evidence="3">
    <location>
        <begin position="15"/>
        <end position="314"/>
    </location>
</feature>
<protein>
    <submittedName>
        <fullName evidence="4">D-alanine--poly(Phosphoribitol) ligase subunit 1</fullName>
        <ecNumber evidence="4">6.1.1.13</ecNumber>
    </submittedName>
</protein>
<dbReference type="Gene3D" id="3.40.50.12780">
    <property type="entry name" value="N-terminal domain of ligase-like"/>
    <property type="match status" value="1"/>
</dbReference>
<dbReference type="EC" id="6.1.1.13" evidence="4"/>
<evidence type="ECO:0000256" key="1">
    <source>
        <dbReference type="ARBA" id="ARBA00022450"/>
    </source>
</evidence>
<dbReference type="InterPro" id="IPR042099">
    <property type="entry name" value="ANL_N_sf"/>
</dbReference>
<proteinExistence type="predicted"/>
<dbReference type="PANTHER" id="PTHR44845">
    <property type="entry name" value="CARRIER DOMAIN-CONTAINING PROTEIN"/>
    <property type="match status" value="1"/>
</dbReference>
<evidence type="ECO:0000256" key="2">
    <source>
        <dbReference type="ARBA" id="ARBA00022553"/>
    </source>
</evidence>
<evidence type="ECO:0000259" key="3">
    <source>
        <dbReference type="Pfam" id="PF00501"/>
    </source>
</evidence>
<dbReference type="SUPFAM" id="SSF56801">
    <property type="entry name" value="Acetyl-CoA synthetase-like"/>
    <property type="match status" value="1"/>
</dbReference>
<dbReference type="PANTHER" id="PTHR44845:SF4">
    <property type="entry name" value="NONRIBOSOMAL PEPTIDE SYNTHASE INPA"/>
    <property type="match status" value="1"/>
</dbReference>
<dbReference type="InterPro" id="IPR045851">
    <property type="entry name" value="AMP-bd_C_sf"/>
</dbReference>
<dbReference type="Pfam" id="PF00501">
    <property type="entry name" value="AMP-binding"/>
    <property type="match status" value="1"/>
</dbReference>
<evidence type="ECO:0000313" key="4">
    <source>
        <dbReference type="EMBL" id="MDH6222138.1"/>
    </source>
</evidence>
<organism evidence="4 5">
    <name type="scientific">Streptomyces pseudovenezuelae</name>
    <dbReference type="NCBI Taxonomy" id="67350"/>
    <lineage>
        <taxon>Bacteria</taxon>
        <taxon>Bacillati</taxon>
        <taxon>Actinomycetota</taxon>
        <taxon>Actinomycetes</taxon>
        <taxon>Kitasatosporales</taxon>
        <taxon>Streptomycetaceae</taxon>
        <taxon>Streptomyces</taxon>
        <taxon>Streptomyces aurantiacus group</taxon>
    </lineage>
</organism>
<dbReference type="Proteomes" id="UP001160499">
    <property type="component" value="Unassembled WGS sequence"/>
</dbReference>
<evidence type="ECO:0000313" key="5">
    <source>
        <dbReference type="Proteomes" id="UP001160499"/>
    </source>
</evidence>